<reference evidence="1 2" key="1">
    <citation type="submission" date="2008-07" db="EMBL/GenBank/DDBJ databases">
        <authorList>
            <person name="Tandeau de Marsac N."/>
            <person name="Ferriera S."/>
            <person name="Johnson J."/>
            <person name="Kravitz S."/>
            <person name="Beeson K."/>
            <person name="Sutton G."/>
            <person name="Rogers Y.-H."/>
            <person name="Friedman R."/>
            <person name="Frazier M."/>
            <person name="Venter J.C."/>
        </authorList>
    </citation>
    <scope>NUCLEOTIDE SEQUENCE [LARGE SCALE GENOMIC DNA]</scope>
    <source>
        <strain evidence="1 2">PCC 7420</strain>
    </source>
</reference>
<keyword evidence="2" id="KW-1185">Reference proteome</keyword>
<accession>B4VI43</accession>
<evidence type="ECO:0000313" key="1">
    <source>
        <dbReference type="EMBL" id="EDX78415.1"/>
    </source>
</evidence>
<dbReference type="EMBL" id="DS989841">
    <property type="protein sequence ID" value="EDX78415.1"/>
    <property type="molecule type" value="Genomic_DNA"/>
</dbReference>
<organism evidence="1 2">
    <name type="scientific">Coleofasciculus chthonoplastes PCC 7420</name>
    <dbReference type="NCBI Taxonomy" id="118168"/>
    <lineage>
        <taxon>Bacteria</taxon>
        <taxon>Bacillati</taxon>
        <taxon>Cyanobacteriota</taxon>
        <taxon>Cyanophyceae</taxon>
        <taxon>Coleofasciculales</taxon>
        <taxon>Coleofasciculaceae</taxon>
        <taxon>Coleofasciculus</taxon>
    </lineage>
</organism>
<gene>
    <name evidence="1" type="ORF">MC7420_7068</name>
</gene>
<sequence length="39" mass="4664">MAKWGEDAHSAQKSSPRRSHCCYWELKEQFLIHEYGKLL</sequence>
<dbReference type="AlphaFoldDB" id="B4VI43"/>
<proteinExistence type="predicted"/>
<dbReference type="HOGENOM" id="CLU_3307854_0_0_3"/>
<name>B4VI43_9CYAN</name>
<dbReference type="Proteomes" id="UP000003835">
    <property type="component" value="Unassembled WGS sequence"/>
</dbReference>
<evidence type="ECO:0000313" key="2">
    <source>
        <dbReference type="Proteomes" id="UP000003835"/>
    </source>
</evidence>
<protein>
    <submittedName>
        <fullName evidence="1">Uncharacterized protein</fullName>
    </submittedName>
</protein>